<comment type="caution">
    <text evidence="1">The sequence shown here is derived from an EMBL/GenBank/DDBJ whole genome shotgun (WGS) entry which is preliminary data.</text>
</comment>
<reference evidence="1 2" key="1">
    <citation type="submission" date="2015-08" db="EMBL/GenBank/DDBJ databases">
        <title>Genome sequencing of Penicillium nordicum.</title>
        <authorList>
            <person name="Nguyen H.D."/>
            <person name="Seifert K.A."/>
        </authorList>
    </citation>
    <scope>NUCLEOTIDE SEQUENCE [LARGE SCALE GENOMIC DNA]</scope>
    <source>
        <strain evidence="1 2">DAOMC 185683</strain>
    </source>
</reference>
<protein>
    <submittedName>
        <fullName evidence="1">Uncharacterized protein</fullName>
    </submittedName>
</protein>
<dbReference type="Proteomes" id="UP000037696">
    <property type="component" value="Unassembled WGS sequence"/>
</dbReference>
<proteinExistence type="predicted"/>
<evidence type="ECO:0000313" key="1">
    <source>
        <dbReference type="EMBL" id="KOS40994.1"/>
    </source>
</evidence>
<gene>
    <name evidence="1" type="ORF">ACN38_g8129</name>
</gene>
<sequence length="70" mass="8099">MIPYNALEKRYKEISRKTSRKTLRRTSKKEDLSTIRSDSASYTSMVEDLLRYLIATPHAPRVELTAPAGW</sequence>
<accession>A0A0M8P485</accession>
<dbReference type="AlphaFoldDB" id="A0A0M8P485"/>
<name>A0A0M8P485_9EURO</name>
<dbReference type="EMBL" id="LHQQ01000145">
    <property type="protein sequence ID" value="KOS40994.1"/>
    <property type="molecule type" value="Genomic_DNA"/>
</dbReference>
<evidence type="ECO:0000313" key="2">
    <source>
        <dbReference type="Proteomes" id="UP000037696"/>
    </source>
</evidence>
<keyword evidence="2" id="KW-1185">Reference proteome</keyword>
<organism evidence="1 2">
    <name type="scientific">Penicillium nordicum</name>
    <dbReference type="NCBI Taxonomy" id="229535"/>
    <lineage>
        <taxon>Eukaryota</taxon>
        <taxon>Fungi</taxon>
        <taxon>Dikarya</taxon>
        <taxon>Ascomycota</taxon>
        <taxon>Pezizomycotina</taxon>
        <taxon>Eurotiomycetes</taxon>
        <taxon>Eurotiomycetidae</taxon>
        <taxon>Eurotiales</taxon>
        <taxon>Aspergillaceae</taxon>
        <taxon>Penicillium</taxon>
    </lineage>
</organism>